<sequence>MPICTRFGCGKQYDEASNSASACQYHEEAPIFHEGLKKWPCCNKTFTHFDDFEKCPGCKLGAHVTEKKPPKEQQPADAGEDIPKPTSICGNTETFVTSGDASLFAPKQPSNSTLAVAPSPARLQPQEIVIDEDPEGVAVRPGTPCKRHGCSYKFVSDSESRGEGAKCVFHPGAPIFHEATRGWSCCKRRVADFDEFLAIKGCREGRHLFVGSKSAREQRERESTRIDFYQNSQNVIVSVYFKRADGAQSSIEFVDPYTIKLDLVSKD</sequence>
<evidence type="ECO:0000313" key="1">
    <source>
        <dbReference type="EMBL" id="KAJ1673459.1"/>
    </source>
</evidence>
<dbReference type="EMBL" id="JAMZIH010006923">
    <property type="protein sequence ID" value="KAJ1673459.1"/>
    <property type="molecule type" value="Genomic_DNA"/>
</dbReference>
<reference evidence="1" key="1">
    <citation type="submission" date="2022-06" db="EMBL/GenBank/DDBJ databases">
        <title>Phylogenomic reconstructions and comparative analyses of Kickxellomycotina fungi.</title>
        <authorList>
            <person name="Reynolds N.K."/>
            <person name="Stajich J.E."/>
            <person name="Barry K."/>
            <person name="Grigoriev I.V."/>
            <person name="Crous P."/>
            <person name="Smith M.E."/>
        </authorList>
    </citation>
    <scope>NUCLEOTIDE SEQUENCE</scope>
    <source>
        <strain evidence="1">RSA 2271</strain>
    </source>
</reference>
<dbReference type="Proteomes" id="UP001145114">
    <property type="component" value="Unassembled WGS sequence"/>
</dbReference>
<evidence type="ECO:0000313" key="2">
    <source>
        <dbReference type="Proteomes" id="UP001145114"/>
    </source>
</evidence>
<comment type="caution">
    <text evidence="1">The sequence shown here is derived from an EMBL/GenBank/DDBJ whole genome shotgun (WGS) entry which is preliminary data.</text>
</comment>
<keyword evidence="2" id="KW-1185">Reference proteome</keyword>
<feature type="non-terminal residue" evidence="1">
    <location>
        <position position="267"/>
    </location>
</feature>
<name>A0ACC1HGK2_9FUNG</name>
<accession>A0ACC1HGK2</accession>
<protein>
    <submittedName>
        <fullName evidence="1">Uncharacterized protein</fullName>
    </submittedName>
</protein>
<gene>
    <name evidence="1" type="ORF">EV182_005190</name>
</gene>
<proteinExistence type="predicted"/>
<organism evidence="1 2">
    <name type="scientific">Spiromyces aspiralis</name>
    <dbReference type="NCBI Taxonomy" id="68401"/>
    <lineage>
        <taxon>Eukaryota</taxon>
        <taxon>Fungi</taxon>
        <taxon>Fungi incertae sedis</taxon>
        <taxon>Zoopagomycota</taxon>
        <taxon>Kickxellomycotina</taxon>
        <taxon>Kickxellomycetes</taxon>
        <taxon>Kickxellales</taxon>
        <taxon>Kickxellaceae</taxon>
        <taxon>Spiromyces</taxon>
    </lineage>
</organism>